<dbReference type="PANTHER" id="PTHR33164:SF104">
    <property type="entry name" value="TRANSCRIPTIONAL REGULATORY PROTEIN"/>
    <property type="match status" value="1"/>
</dbReference>
<dbReference type="SUPFAM" id="SSF46785">
    <property type="entry name" value="Winged helix' DNA-binding domain"/>
    <property type="match status" value="1"/>
</dbReference>
<dbReference type="EMBL" id="JADAQT010000044">
    <property type="protein sequence ID" value="MBE1874611.1"/>
    <property type="molecule type" value="Genomic_DNA"/>
</dbReference>
<evidence type="ECO:0000313" key="2">
    <source>
        <dbReference type="EMBL" id="MBE1874611.1"/>
    </source>
</evidence>
<gene>
    <name evidence="2" type="ORF">IHE71_02675</name>
</gene>
<accession>A0ABR9MUB1</accession>
<dbReference type="PRINTS" id="PR00598">
    <property type="entry name" value="HTHMARR"/>
</dbReference>
<dbReference type="PANTHER" id="PTHR33164">
    <property type="entry name" value="TRANSCRIPTIONAL REGULATOR, MARR FAMILY"/>
    <property type="match status" value="1"/>
</dbReference>
<comment type="caution">
    <text evidence="2">The sequence shown here is derived from an EMBL/GenBank/DDBJ whole genome shotgun (WGS) entry which is preliminary data.</text>
</comment>
<dbReference type="SMART" id="SM00347">
    <property type="entry name" value="HTH_MARR"/>
    <property type="match status" value="1"/>
</dbReference>
<dbReference type="InterPro" id="IPR000835">
    <property type="entry name" value="HTH_MarR-typ"/>
</dbReference>
<dbReference type="InterPro" id="IPR036390">
    <property type="entry name" value="WH_DNA-bd_sf"/>
</dbReference>
<dbReference type="InterPro" id="IPR036388">
    <property type="entry name" value="WH-like_DNA-bd_sf"/>
</dbReference>
<evidence type="ECO:0000259" key="1">
    <source>
        <dbReference type="PROSITE" id="PS50995"/>
    </source>
</evidence>
<dbReference type="InterPro" id="IPR039422">
    <property type="entry name" value="MarR/SlyA-like"/>
</dbReference>
<keyword evidence="3" id="KW-1185">Reference proteome</keyword>
<dbReference type="Pfam" id="PF12802">
    <property type="entry name" value="MarR_2"/>
    <property type="match status" value="1"/>
</dbReference>
<dbReference type="Gene3D" id="1.10.10.10">
    <property type="entry name" value="Winged helix-like DNA-binding domain superfamily/Winged helix DNA-binding domain"/>
    <property type="match status" value="1"/>
</dbReference>
<feature type="domain" description="HTH marR-type" evidence="1">
    <location>
        <begin position="1"/>
        <end position="152"/>
    </location>
</feature>
<name>A0ABR9MUB1_9MICO</name>
<dbReference type="Proteomes" id="UP000625527">
    <property type="component" value="Unassembled WGS sequence"/>
</dbReference>
<proteinExistence type="predicted"/>
<protein>
    <submittedName>
        <fullName evidence="2">Winged helix-turn-helix transcriptional regulator</fullName>
    </submittedName>
</protein>
<dbReference type="PROSITE" id="PS50995">
    <property type="entry name" value="HTH_MARR_2"/>
    <property type="match status" value="1"/>
</dbReference>
<evidence type="ECO:0000313" key="3">
    <source>
        <dbReference type="Proteomes" id="UP000625527"/>
    </source>
</evidence>
<reference evidence="2 3" key="1">
    <citation type="submission" date="2020-10" db="EMBL/GenBank/DDBJ databases">
        <title>Myceligenerans pegani sp. nov., an endophytic actinomycete isolated from Peganum harmala L. in Xinjiang, China.</title>
        <authorList>
            <person name="Xin L."/>
        </authorList>
    </citation>
    <scope>NUCLEOTIDE SEQUENCE [LARGE SCALE GENOMIC DNA]</scope>
    <source>
        <strain evidence="2 3">TRM65318</strain>
    </source>
</reference>
<dbReference type="RefSeq" id="WP_192861179.1">
    <property type="nucleotide sequence ID" value="NZ_JADAQT010000044.1"/>
</dbReference>
<sequence length="162" mass="17544">MGEAFATAKEAADDESVIAFGRFLGAASRLEHVLGREIEERCGISHLMFEVLLILARAGGPGLSMRTISHEQVLTTGGVTRLIDRMEAAGLVERSDNPADRRGRIVRLTAVGEAKAVEASGVHRANIQQYFLEPLPAEHRAAFAEDLRILSRTAGEAVGRLR</sequence>
<organism evidence="2 3">
    <name type="scientific">Myceligenerans pegani</name>
    <dbReference type="NCBI Taxonomy" id="2776917"/>
    <lineage>
        <taxon>Bacteria</taxon>
        <taxon>Bacillati</taxon>
        <taxon>Actinomycetota</taxon>
        <taxon>Actinomycetes</taxon>
        <taxon>Micrococcales</taxon>
        <taxon>Promicromonosporaceae</taxon>
        <taxon>Myceligenerans</taxon>
    </lineage>
</organism>